<protein>
    <submittedName>
        <fullName evidence="3">CPBP family intramembrane metalloprotease</fullName>
    </submittedName>
</protein>
<comment type="caution">
    <text evidence="3">The sequence shown here is derived from an EMBL/GenBank/DDBJ whole genome shotgun (WGS) entry which is preliminary data.</text>
</comment>
<evidence type="ECO:0000313" key="4">
    <source>
        <dbReference type="Proteomes" id="UP000649345"/>
    </source>
</evidence>
<sequence>MKKAGGYLKSPLPLIVMLLIQFGASIIMLLRYIVLYGLEKGTQLYSGETLSVVFIADMMALGVMGIWYYAGVVNRKKRLEIPKEQSLLGAKDVGLLVVLAVGMQFAIGMLLAVWNLFSPELIEEYSNMMEDAGIGTQGILTVLAVGIIGPITEELVFRGLSIEYLKRTGAAFWVINVLQALYFGIAHLNPVQGAYAFLIGLICGYVVMKYRTLWAGIAFHMAFNLYSQVQSGLTDALDSSGLLEGAAGAVVLIILFLVGIGFTVFPLIALHRKFLPESINRE</sequence>
<evidence type="ECO:0000313" key="3">
    <source>
        <dbReference type="EMBL" id="MBC5660148.1"/>
    </source>
</evidence>
<feature type="transmembrane region" description="Helical" evidence="1">
    <location>
        <begin position="93"/>
        <end position="114"/>
    </location>
</feature>
<feature type="transmembrane region" description="Helical" evidence="1">
    <location>
        <begin position="12"/>
        <end position="38"/>
    </location>
</feature>
<dbReference type="InterPro" id="IPR052710">
    <property type="entry name" value="CAAX_protease"/>
</dbReference>
<keyword evidence="4" id="KW-1185">Reference proteome</keyword>
<dbReference type="PANTHER" id="PTHR36435:SF1">
    <property type="entry name" value="CAAX AMINO TERMINAL PROTEASE FAMILY PROTEIN"/>
    <property type="match status" value="1"/>
</dbReference>
<keyword evidence="1" id="KW-1133">Transmembrane helix</keyword>
<dbReference type="Pfam" id="PF02517">
    <property type="entry name" value="Rce1-like"/>
    <property type="match status" value="1"/>
</dbReference>
<evidence type="ECO:0000256" key="1">
    <source>
        <dbReference type="SAM" id="Phobius"/>
    </source>
</evidence>
<feature type="transmembrane region" description="Helical" evidence="1">
    <location>
        <begin position="249"/>
        <end position="270"/>
    </location>
</feature>
<keyword evidence="1" id="KW-0812">Transmembrane</keyword>
<evidence type="ECO:0000259" key="2">
    <source>
        <dbReference type="Pfam" id="PF02517"/>
    </source>
</evidence>
<dbReference type="EMBL" id="JACOOR010000005">
    <property type="protein sequence ID" value="MBC5660148.1"/>
    <property type="molecule type" value="Genomic_DNA"/>
</dbReference>
<accession>A0A923LD85</accession>
<feature type="transmembrane region" description="Helical" evidence="1">
    <location>
        <begin position="164"/>
        <end position="185"/>
    </location>
</feature>
<dbReference type="InterPro" id="IPR003675">
    <property type="entry name" value="Rce1/LyrA-like_dom"/>
</dbReference>
<name>A0A923LD85_9FIRM</name>
<feature type="domain" description="CAAX prenyl protease 2/Lysostaphin resistance protein A-like" evidence="2">
    <location>
        <begin position="139"/>
        <end position="225"/>
    </location>
</feature>
<keyword evidence="1" id="KW-0472">Membrane</keyword>
<dbReference type="PANTHER" id="PTHR36435">
    <property type="entry name" value="SLR1288 PROTEIN"/>
    <property type="match status" value="1"/>
</dbReference>
<feature type="transmembrane region" description="Helical" evidence="1">
    <location>
        <begin position="50"/>
        <end position="72"/>
    </location>
</feature>
<feature type="transmembrane region" description="Helical" evidence="1">
    <location>
        <begin position="213"/>
        <end position="229"/>
    </location>
</feature>
<dbReference type="Proteomes" id="UP000649345">
    <property type="component" value="Unassembled WGS sequence"/>
</dbReference>
<keyword evidence="3" id="KW-0378">Hydrolase</keyword>
<dbReference type="GO" id="GO:0008237">
    <property type="term" value="F:metallopeptidase activity"/>
    <property type="evidence" value="ECO:0007669"/>
    <property type="project" value="UniProtKB-KW"/>
</dbReference>
<dbReference type="GO" id="GO:0004175">
    <property type="term" value="F:endopeptidase activity"/>
    <property type="evidence" value="ECO:0007669"/>
    <property type="project" value="UniProtKB-ARBA"/>
</dbReference>
<dbReference type="AlphaFoldDB" id="A0A923LD85"/>
<gene>
    <name evidence="3" type="ORF">H8S44_10230</name>
</gene>
<dbReference type="GO" id="GO:0080120">
    <property type="term" value="P:CAAX-box protein maturation"/>
    <property type="evidence" value="ECO:0007669"/>
    <property type="project" value="UniProtKB-ARBA"/>
</dbReference>
<feature type="transmembrane region" description="Helical" evidence="1">
    <location>
        <begin position="191"/>
        <end position="208"/>
    </location>
</feature>
<reference evidence="3" key="1">
    <citation type="submission" date="2020-08" db="EMBL/GenBank/DDBJ databases">
        <title>Genome public.</title>
        <authorList>
            <person name="Liu C."/>
            <person name="Sun Q."/>
        </authorList>
    </citation>
    <scope>NUCLEOTIDE SEQUENCE</scope>
    <source>
        <strain evidence="3">NSJ-68</strain>
    </source>
</reference>
<feature type="transmembrane region" description="Helical" evidence="1">
    <location>
        <begin position="134"/>
        <end position="152"/>
    </location>
</feature>
<keyword evidence="3" id="KW-0645">Protease</keyword>
<keyword evidence="3" id="KW-0482">Metalloprotease</keyword>
<organism evidence="3 4">
    <name type="scientific">Anaerosacchariphilus hominis</name>
    <dbReference type="NCBI Taxonomy" id="2763017"/>
    <lineage>
        <taxon>Bacteria</taxon>
        <taxon>Bacillati</taxon>
        <taxon>Bacillota</taxon>
        <taxon>Clostridia</taxon>
        <taxon>Lachnospirales</taxon>
        <taxon>Lachnospiraceae</taxon>
        <taxon>Anaerosacchariphilus</taxon>
    </lineage>
</organism>
<proteinExistence type="predicted"/>
<dbReference type="RefSeq" id="WP_186873591.1">
    <property type="nucleotide sequence ID" value="NZ_JACOOR010000005.1"/>
</dbReference>